<gene>
    <name evidence="2" type="ORF">Tco_0772086</name>
</gene>
<dbReference type="PANTHER" id="PTHR10438:SF242">
    <property type="entry name" value="THIOREDOXIN-LIKE PROTEIN CXXS1"/>
    <property type="match status" value="1"/>
</dbReference>
<dbReference type="Proteomes" id="UP001151760">
    <property type="component" value="Unassembled WGS sequence"/>
</dbReference>
<evidence type="ECO:0000259" key="1">
    <source>
        <dbReference type="Pfam" id="PF00085"/>
    </source>
</evidence>
<protein>
    <submittedName>
        <fullName evidence="2">Thioredoxin-like protein CXXS1</fullName>
    </submittedName>
</protein>
<sequence>MNHFFEEFASDFQDITFLTVDVDDLKDIASKYEVKAMPTFLLIKEGVVVGRLVGANPEEIKKRIETHLQSNT</sequence>
<comment type="caution">
    <text evidence="2">The sequence shown here is derived from an EMBL/GenBank/DDBJ whole genome shotgun (WGS) entry which is preliminary data.</text>
</comment>
<evidence type="ECO:0000313" key="2">
    <source>
        <dbReference type="EMBL" id="GJS89450.1"/>
    </source>
</evidence>
<feature type="domain" description="Thioredoxin" evidence="1">
    <location>
        <begin position="3"/>
        <end position="65"/>
    </location>
</feature>
<name>A0ABQ4ZHU7_9ASTR</name>
<keyword evidence="3" id="KW-1185">Reference proteome</keyword>
<dbReference type="SUPFAM" id="SSF52833">
    <property type="entry name" value="Thioredoxin-like"/>
    <property type="match status" value="1"/>
</dbReference>
<dbReference type="InterPro" id="IPR013766">
    <property type="entry name" value="Thioredoxin_domain"/>
</dbReference>
<dbReference type="Pfam" id="PF00085">
    <property type="entry name" value="Thioredoxin"/>
    <property type="match status" value="1"/>
</dbReference>
<feature type="non-terminal residue" evidence="2">
    <location>
        <position position="72"/>
    </location>
</feature>
<dbReference type="Gene3D" id="3.40.30.10">
    <property type="entry name" value="Glutaredoxin"/>
    <property type="match status" value="1"/>
</dbReference>
<reference evidence="2" key="1">
    <citation type="journal article" date="2022" name="Int. J. Mol. Sci.">
        <title>Draft Genome of Tanacetum Coccineum: Genomic Comparison of Closely Related Tanacetum-Family Plants.</title>
        <authorList>
            <person name="Yamashiro T."/>
            <person name="Shiraishi A."/>
            <person name="Nakayama K."/>
            <person name="Satake H."/>
        </authorList>
    </citation>
    <scope>NUCLEOTIDE SEQUENCE</scope>
</reference>
<evidence type="ECO:0000313" key="3">
    <source>
        <dbReference type="Proteomes" id="UP001151760"/>
    </source>
</evidence>
<reference evidence="2" key="2">
    <citation type="submission" date="2022-01" db="EMBL/GenBank/DDBJ databases">
        <authorList>
            <person name="Yamashiro T."/>
            <person name="Shiraishi A."/>
            <person name="Satake H."/>
            <person name="Nakayama K."/>
        </authorList>
    </citation>
    <scope>NUCLEOTIDE SEQUENCE</scope>
</reference>
<dbReference type="PANTHER" id="PTHR10438">
    <property type="entry name" value="THIOREDOXIN"/>
    <property type="match status" value="1"/>
</dbReference>
<dbReference type="EMBL" id="BQNB010011351">
    <property type="protein sequence ID" value="GJS89450.1"/>
    <property type="molecule type" value="Genomic_DNA"/>
</dbReference>
<dbReference type="InterPro" id="IPR036249">
    <property type="entry name" value="Thioredoxin-like_sf"/>
</dbReference>
<proteinExistence type="predicted"/>
<accession>A0ABQ4ZHU7</accession>
<organism evidence="2 3">
    <name type="scientific">Tanacetum coccineum</name>
    <dbReference type="NCBI Taxonomy" id="301880"/>
    <lineage>
        <taxon>Eukaryota</taxon>
        <taxon>Viridiplantae</taxon>
        <taxon>Streptophyta</taxon>
        <taxon>Embryophyta</taxon>
        <taxon>Tracheophyta</taxon>
        <taxon>Spermatophyta</taxon>
        <taxon>Magnoliopsida</taxon>
        <taxon>eudicotyledons</taxon>
        <taxon>Gunneridae</taxon>
        <taxon>Pentapetalae</taxon>
        <taxon>asterids</taxon>
        <taxon>campanulids</taxon>
        <taxon>Asterales</taxon>
        <taxon>Asteraceae</taxon>
        <taxon>Asteroideae</taxon>
        <taxon>Anthemideae</taxon>
        <taxon>Anthemidinae</taxon>
        <taxon>Tanacetum</taxon>
    </lineage>
</organism>
<dbReference type="CDD" id="cd02947">
    <property type="entry name" value="TRX_family"/>
    <property type="match status" value="1"/>
</dbReference>
<dbReference type="InterPro" id="IPR050620">
    <property type="entry name" value="Thioredoxin_H-type-like"/>
</dbReference>